<organism evidence="2 3">
    <name type="scientific">Portunus trituberculatus</name>
    <name type="common">Swimming crab</name>
    <name type="synonym">Neptunus trituberculatus</name>
    <dbReference type="NCBI Taxonomy" id="210409"/>
    <lineage>
        <taxon>Eukaryota</taxon>
        <taxon>Metazoa</taxon>
        <taxon>Ecdysozoa</taxon>
        <taxon>Arthropoda</taxon>
        <taxon>Crustacea</taxon>
        <taxon>Multicrustacea</taxon>
        <taxon>Malacostraca</taxon>
        <taxon>Eumalacostraca</taxon>
        <taxon>Eucarida</taxon>
        <taxon>Decapoda</taxon>
        <taxon>Pleocyemata</taxon>
        <taxon>Brachyura</taxon>
        <taxon>Eubrachyura</taxon>
        <taxon>Portunoidea</taxon>
        <taxon>Portunidae</taxon>
        <taxon>Portuninae</taxon>
        <taxon>Portunus</taxon>
    </lineage>
</organism>
<evidence type="ECO:0000313" key="3">
    <source>
        <dbReference type="Proteomes" id="UP000324222"/>
    </source>
</evidence>
<sequence length="99" mass="10783">MQRGGKSEHLLLYILSDGRQGRAGGGVRVTPGDGWECEGGMRSSPLSHHVLHLCLFPTTPTSCHTHAHTDTHTDAHTHAPRSTPAKYDVSVHQLMPKLN</sequence>
<gene>
    <name evidence="2" type="ORF">E2C01_045718</name>
</gene>
<reference evidence="2 3" key="1">
    <citation type="submission" date="2019-05" db="EMBL/GenBank/DDBJ databases">
        <title>Another draft genome of Portunus trituberculatus and its Hox gene families provides insights of decapod evolution.</title>
        <authorList>
            <person name="Jeong J.-H."/>
            <person name="Song I."/>
            <person name="Kim S."/>
            <person name="Choi T."/>
            <person name="Kim D."/>
            <person name="Ryu S."/>
            <person name="Kim W."/>
        </authorList>
    </citation>
    <scope>NUCLEOTIDE SEQUENCE [LARGE SCALE GENOMIC DNA]</scope>
    <source>
        <tissue evidence="2">Muscle</tissue>
    </source>
</reference>
<evidence type="ECO:0000256" key="1">
    <source>
        <dbReference type="SAM" id="MobiDB-lite"/>
    </source>
</evidence>
<name>A0A5B7G5S3_PORTR</name>
<evidence type="ECO:0000313" key="2">
    <source>
        <dbReference type="EMBL" id="MPC51864.1"/>
    </source>
</evidence>
<comment type="caution">
    <text evidence="2">The sequence shown here is derived from an EMBL/GenBank/DDBJ whole genome shotgun (WGS) entry which is preliminary data.</text>
</comment>
<accession>A0A5B7G5S3</accession>
<dbReference type="AlphaFoldDB" id="A0A5B7G5S3"/>
<dbReference type="Proteomes" id="UP000324222">
    <property type="component" value="Unassembled WGS sequence"/>
</dbReference>
<keyword evidence="3" id="KW-1185">Reference proteome</keyword>
<feature type="compositionally biased region" description="Basic and acidic residues" evidence="1">
    <location>
        <begin position="67"/>
        <end position="77"/>
    </location>
</feature>
<feature type="region of interest" description="Disordered" evidence="1">
    <location>
        <begin position="64"/>
        <end position="88"/>
    </location>
</feature>
<proteinExistence type="predicted"/>
<protein>
    <submittedName>
        <fullName evidence="2">Uncharacterized protein</fullName>
    </submittedName>
</protein>
<dbReference type="EMBL" id="VSRR010010464">
    <property type="protein sequence ID" value="MPC51864.1"/>
    <property type="molecule type" value="Genomic_DNA"/>
</dbReference>